<feature type="region of interest" description="Disordered" evidence="1">
    <location>
        <begin position="82"/>
        <end position="168"/>
    </location>
</feature>
<evidence type="ECO:0000256" key="1">
    <source>
        <dbReference type="SAM" id="MobiDB-lite"/>
    </source>
</evidence>
<sequence>MSIEAINWAKKQRVSPTQKLVLLVLADCADSDGLAFPSMSYLEEVTGLSDKAIRTAKKAMLNAGFLVKESWMRLNDVRLSMTANSEETEPRSVKTERNSQKTEPRSTSSKTEPRSVLAEPPSIKTEPRSAVPEPPITTNNHHSIPPTPHPKESTASKPKSSQPKIDLPDWMPVEAWDGFVEMRRKSKRPFTDRAAQLIVKKLDEFRQQGHDPGEVLDQSTVNGWQGIFPPKNDRNGPLPHNVTPFPSRMSREEENRRASMDFLKGLANG</sequence>
<gene>
    <name evidence="2" type="ORF">NQF87_00020</name>
</gene>
<evidence type="ECO:0000313" key="3">
    <source>
        <dbReference type="Proteomes" id="UP001165633"/>
    </source>
</evidence>
<dbReference type="Pfam" id="PF13730">
    <property type="entry name" value="HTH_36"/>
    <property type="match status" value="1"/>
</dbReference>
<proteinExistence type="predicted"/>
<feature type="compositionally biased region" description="Basic and acidic residues" evidence="1">
    <location>
        <begin position="249"/>
        <end position="259"/>
    </location>
</feature>
<accession>A0ABT3W8I5</accession>
<dbReference type="Proteomes" id="UP001165633">
    <property type="component" value="Unassembled WGS sequence"/>
</dbReference>
<name>A0ABT3W8I5_9PROT</name>
<feature type="compositionally biased region" description="Basic and acidic residues" evidence="1">
    <location>
        <begin position="88"/>
        <end position="104"/>
    </location>
</feature>
<evidence type="ECO:0000313" key="2">
    <source>
        <dbReference type="EMBL" id="MCX5615370.1"/>
    </source>
</evidence>
<comment type="caution">
    <text evidence="2">The sequence shown here is derived from an EMBL/GenBank/DDBJ whole genome shotgun (WGS) entry which is preliminary data.</text>
</comment>
<dbReference type="RefSeq" id="WP_266126395.1">
    <property type="nucleotide sequence ID" value="NZ_JANIDV010000001.1"/>
</dbReference>
<dbReference type="EMBL" id="JANIDV010000001">
    <property type="protein sequence ID" value="MCX5615370.1"/>
    <property type="molecule type" value="Genomic_DNA"/>
</dbReference>
<organism evidence="2 3">
    <name type="scientific">Bombella dulcis</name>
    <dbReference type="NCBI Taxonomy" id="2967339"/>
    <lineage>
        <taxon>Bacteria</taxon>
        <taxon>Pseudomonadati</taxon>
        <taxon>Pseudomonadota</taxon>
        <taxon>Alphaproteobacteria</taxon>
        <taxon>Acetobacterales</taxon>
        <taxon>Acetobacteraceae</taxon>
        <taxon>Bombella</taxon>
    </lineage>
</organism>
<protein>
    <submittedName>
        <fullName evidence="2">Helix-turn-helix domain-containing protein</fullName>
    </submittedName>
</protein>
<reference evidence="2" key="1">
    <citation type="submission" date="2022-07" db="EMBL/GenBank/DDBJ databases">
        <title>Bombella genomes.</title>
        <authorList>
            <person name="Harer L."/>
            <person name="Styblova S."/>
            <person name="Ehrmann M."/>
        </authorList>
    </citation>
    <scope>NUCLEOTIDE SEQUENCE</scope>
    <source>
        <strain evidence="2">TMW 2.2559</strain>
    </source>
</reference>
<keyword evidence="3" id="KW-1185">Reference proteome</keyword>
<feature type="region of interest" description="Disordered" evidence="1">
    <location>
        <begin position="209"/>
        <end position="269"/>
    </location>
</feature>